<reference evidence="2" key="1">
    <citation type="submission" date="2023-03" db="EMBL/GenBank/DDBJ databases">
        <title>Massive genome expansion in bonnet fungi (Mycena s.s.) driven by repeated elements and novel gene families across ecological guilds.</title>
        <authorList>
            <consortium name="Lawrence Berkeley National Laboratory"/>
            <person name="Harder C.B."/>
            <person name="Miyauchi S."/>
            <person name="Viragh M."/>
            <person name="Kuo A."/>
            <person name="Thoen E."/>
            <person name="Andreopoulos B."/>
            <person name="Lu D."/>
            <person name="Skrede I."/>
            <person name="Drula E."/>
            <person name="Henrissat B."/>
            <person name="Morin E."/>
            <person name="Kohler A."/>
            <person name="Barry K."/>
            <person name="LaButti K."/>
            <person name="Morin E."/>
            <person name="Salamov A."/>
            <person name="Lipzen A."/>
            <person name="Mereny Z."/>
            <person name="Hegedus B."/>
            <person name="Baldrian P."/>
            <person name="Stursova M."/>
            <person name="Weitz H."/>
            <person name="Taylor A."/>
            <person name="Grigoriev I.V."/>
            <person name="Nagy L.G."/>
            <person name="Martin F."/>
            <person name="Kauserud H."/>
        </authorList>
    </citation>
    <scope>NUCLEOTIDE SEQUENCE</scope>
    <source>
        <strain evidence="2">9284</strain>
    </source>
</reference>
<sequence>MLVRPPSLPYGPTRPVDAALTIDIGLSAHRHHRHRSMRLIVDDVLGLTLRYLTLLTSLPLLTVPIDTRRCCRRLHTARLLTNLDDQHHINADHDPRPNPIDTLSSVVDIPPSSPSYPQERSRSRHIVTPTAR</sequence>
<keyword evidence="3" id="KW-1185">Reference proteome</keyword>
<evidence type="ECO:0000313" key="3">
    <source>
        <dbReference type="Proteomes" id="UP001221142"/>
    </source>
</evidence>
<evidence type="ECO:0000313" key="2">
    <source>
        <dbReference type="EMBL" id="KAJ7614095.1"/>
    </source>
</evidence>
<gene>
    <name evidence="2" type="ORF">FB45DRAFT_1036202</name>
</gene>
<organism evidence="2 3">
    <name type="scientific">Roridomyces roridus</name>
    <dbReference type="NCBI Taxonomy" id="1738132"/>
    <lineage>
        <taxon>Eukaryota</taxon>
        <taxon>Fungi</taxon>
        <taxon>Dikarya</taxon>
        <taxon>Basidiomycota</taxon>
        <taxon>Agaricomycotina</taxon>
        <taxon>Agaricomycetes</taxon>
        <taxon>Agaricomycetidae</taxon>
        <taxon>Agaricales</taxon>
        <taxon>Marasmiineae</taxon>
        <taxon>Mycenaceae</taxon>
        <taxon>Roridomyces</taxon>
    </lineage>
</organism>
<comment type="caution">
    <text evidence="2">The sequence shown here is derived from an EMBL/GenBank/DDBJ whole genome shotgun (WGS) entry which is preliminary data.</text>
</comment>
<dbReference type="AlphaFoldDB" id="A0AAD7B9A8"/>
<protein>
    <submittedName>
        <fullName evidence="2">Uncharacterized protein</fullName>
    </submittedName>
</protein>
<feature type="compositionally biased region" description="Basic and acidic residues" evidence="1">
    <location>
        <begin position="85"/>
        <end position="96"/>
    </location>
</feature>
<proteinExistence type="predicted"/>
<dbReference type="EMBL" id="JARKIF010000027">
    <property type="protein sequence ID" value="KAJ7614095.1"/>
    <property type="molecule type" value="Genomic_DNA"/>
</dbReference>
<accession>A0AAD7B9A8</accession>
<feature type="region of interest" description="Disordered" evidence="1">
    <location>
        <begin position="85"/>
        <end position="132"/>
    </location>
</feature>
<name>A0AAD7B9A8_9AGAR</name>
<dbReference type="Proteomes" id="UP001221142">
    <property type="component" value="Unassembled WGS sequence"/>
</dbReference>
<evidence type="ECO:0000256" key="1">
    <source>
        <dbReference type="SAM" id="MobiDB-lite"/>
    </source>
</evidence>